<gene>
    <name evidence="2" type="ORF">GCM10011390_47960</name>
</gene>
<evidence type="ECO:0000313" key="2">
    <source>
        <dbReference type="EMBL" id="GGE22947.1"/>
    </source>
</evidence>
<feature type="domain" description="DUF2383" evidence="1">
    <location>
        <begin position="16"/>
        <end position="116"/>
    </location>
</feature>
<dbReference type="Gene3D" id="1.20.1260.10">
    <property type="match status" value="1"/>
</dbReference>
<dbReference type="RefSeq" id="WP_188913050.1">
    <property type="nucleotide sequence ID" value="NZ_BMIQ01000011.1"/>
</dbReference>
<dbReference type="Proteomes" id="UP000644699">
    <property type="component" value="Unassembled WGS sequence"/>
</dbReference>
<dbReference type="EMBL" id="BMIQ01000011">
    <property type="protein sequence ID" value="GGE22947.1"/>
    <property type="molecule type" value="Genomic_DNA"/>
</dbReference>
<reference evidence="2" key="2">
    <citation type="submission" date="2020-09" db="EMBL/GenBank/DDBJ databases">
        <authorList>
            <person name="Sun Q."/>
            <person name="Zhou Y."/>
        </authorList>
    </citation>
    <scope>NUCLEOTIDE SEQUENCE</scope>
    <source>
        <strain evidence="2">CGMCC 1.15367</strain>
    </source>
</reference>
<accession>A0A917A237</accession>
<name>A0A917A237_9HYPH</name>
<dbReference type="CDD" id="cd00657">
    <property type="entry name" value="Ferritin_like"/>
    <property type="match status" value="1"/>
</dbReference>
<dbReference type="AlphaFoldDB" id="A0A917A237"/>
<organism evidence="2 3">
    <name type="scientific">Aureimonas endophytica</name>
    <dbReference type="NCBI Taxonomy" id="2027858"/>
    <lineage>
        <taxon>Bacteria</taxon>
        <taxon>Pseudomonadati</taxon>
        <taxon>Pseudomonadota</taxon>
        <taxon>Alphaproteobacteria</taxon>
        <taxon>Hyphomicrobiales</taxon>
        <taxon>Aurantimonadaceae</taxon>
        <taxon>Aureimonas</taxon>
    </lineage>
</organism>
<evidence type="ECO:0000259" key="1">
    <source>
        <dbReference type="Pfam" id="PF09537"/>
    </source>
</evidence>
<protein>
    <recommendedName>
        <fullName evidence="1">DUF2383 domain-containing protein</fullName>
    </recommendedName>
</protein>
<evidence type="ECO:0000313" key="3">
    <source>
        <dbReference type="Proteomes" id="UP000644699"/>
    </source>
</evidence>
<dbReference type="Pfam" id="PF09537">
    <property type="entry name" value="DUF2383"/>
    <property type="match status" value="1"/>
</dbReference>
<dbReference type="SUPFAM" id="SSF47240">
    <property type="entry name" value="Ferritin-like"/>
    <property type="match status" value="1"/>
</dbReference>
<proteinExistence type="predicted"/>
<dbReference type="InterPro" id="IPR009078">
    <property type="entry name" value="Ferritin-like_SF"/>
</dbReference>
<keyword evidence="3" id="KW-1185">Reference proteome</keyword>
<dbReference type="InterPro" id="IPR019052">
    <property type="entry name" value="DUF2383"/>
</dbReference>
<comment type="caution">
    <text evidence="2">The sequence shown here is derived from an EMBL/GenBank/DDBJ whole genome shotgun (WGS) entry which is preliminary data.</text>
</comment>
<reference evidence="2" key="1">
    <citation type="journal article" date="2014" name="Int. J. Syst. Evol. Microbiol.">
        <title>Complete genome sequence of Corynebacterium casei LMG S-19264T (=DSM 44701T), isolated from a smear-ripened cheese.</title>
        <authorList>
            <consortium name="US DOE Joint Genome Institute (JGI-PGF)"/>
            <person name="Walter F."/>
            <person name="Albersmeier A."/>
            <person name="Kalinowski J."/>
            <person name="Ruckert C."/>
        </authorList>
    </citation>
    <scope>NUCLEOTIDE SEQUENCE</scope>
    <source>
        <strain evidence="2">CGMCC 1.15367</strain>
    </source>
</reference>
<sequence>MVTTVGTEATIQDLVQNLLYLEHDAIAAYETTIDRLNNAQYKQQIASFREDHLRHVQELRKMAGMLGIESPTEGDAKQWLTTGKVALAGLMGDGAVLQAMRSNEEDTVAAYERASEHADAAPESRRFFAAFAADERRHREWMNQTSGNA</sequence>
<dbReference type="InterPro" id="IPR012347">
    <property type="entry name" value="Ferritin-like"/>
</dbReference>